<gene>
    <name evidence="2" type="ORF">CVM52_16630</name>
</gene>
<comment type="caution">
    <text evidence="2">The sequence shown here is derived from an EMBL/GenBank/DDBJ whole genome shotgun (WGS) entry which is preliminary data.</text>
</comment>
<evidence type="ECO:0000313" key="3">
    <source>
        <dbReference type="Proteomes" id="UP000231553"/>
    </source>
</evidence>
<dbReference type="OrthoDB" id="4104638at2"/>
<dbReference type="SUPFAM" id="SSF53335">
    <property type="entry name" value="S-adenosyl-L-methionine-dependent methyltransferases"/>
    <property type="match status" value="1"/>
</dbReference>
<name>A0A2M8IYG2_9RHOB</name>
<keyword evidence="3" id="KW-1185">Reference proteome</keyword>
<sequence>MRIFKGAERAAKRLMPEAWRMYFRASRYELLMRRLAPVDLVVHVGAHWAEDAGFYEACGARTVLWIEADPDTFAHLQHLLAGRDGSARHLAECALVSATAGETLGFHRFRGDGASSSVHRATDELTTRFPGAGETGEVLEMTTRSLPEILARQGVEVAAAARPMLVVDVQGHEFEVLKGLGDGLRAFALCKCEVSRLPIYQGGARFEEIDAHMRAMGFRLASHRYVQVPRHGDVLYLRADL</sequence>
<dbReference type="InterPro" id="IPR053188">
    <property type="entry name" value="FkbM_Methyltransferase"/>
</dbReference>
<dbReference type="EMBL" id="PGTB01000085">
    <property type="protein sequence ID" value="PJE35552.1"/>
    <property type="molecule type" value="Genomic_DNA"/>
</dbReference>
<protein>
    <recommendedName>
        <fullName evidence="1">Methyltransferase FkbM domain-containing protein</fullName>
    </recommendedName>
</protein>
<dbReference type="RefSeq" id="WP_100163595.1">
    <property type="nucleotide sequence ID" value="NZ_PGTB01000085.1"/>
</dbReference>
<proteinExistence type="predicted"/>
<dbReference type="PANTHER" id="PTHR36973:SF4">
    <property type="entry name" value="NODULATION PROTEIN"/>
    <property type="match status" value="1"/>
</dbReference>
<dbReference type="InterPro" id="IPR029063">
    <property type="entry name" value="SAM-dependent_MTases_sf"/>
</dbReference>
<feature type="domain" description="Methyltransferase FkbM" evidence="1">
    <location>
        <begin position="46"/>
        <end position="220"/>
    </location>
</feature>
<dbReference type="PANTHER" id="PTHR36973">
    <property type="entry name" value="SLL1456 PROTEIN-RELATED"/>
    <property type="match status" value="1"/>
</dbReference>
<dbReference type="NCBIfam" id="TIGR01444">
    <property type="entry name" value="fkbM_fam"/>
    <property type="match status" value="1"/>
</dbReference>
<organism evidence="2 3">
    <name type="scientific">Pseudooceanicola lipolyticus</name>
    <dbReference type="NCBI Taxonomy" id="2029104"/>
    <lineage>
        <taxon>Bacteria</taxon>
        <taxon>Pseudomonadati</taxon>
        <taxon>Pseudomonadota</taxon>
        <taxon>Alphaproteobacteria</taxon>
        <taxon>Rhodobacterales</taxon>
        <taxon>Paracoccaceae</taxon>
        <taxon>Pseudooceanicola</taxon>
    </lineage>
</organism>
<dbReference type="AlphaFoldDB" id="A0A2M8IYG2"/>
<reference evidence="2 3" key="1">
    <citation type="journal article" date="2018" name="Int. J. Syst. Evol. Microbiol.">
        <title>Pseudooceanicola lipolyticus sp. nov., a marine alphaproteobacterium, reclassification of Oceanicola flagellatus as Pseudooceanicola flagellatus comb. nov. and emended description of the genus Pseudooceanicola.</title>
        <authorList>
            <person name="Huang M.-M."/>
            <person name="Guo L.-L."/>
            <person name="Wu Y.-H."/>
            <person name="Lai Q.-L."/>
            <person name="Shao Z.-Z."/>
            <person name="Wang C.-S."/>
            <person name="Wu M."/>
            <person name="Xu X.-W."/>
        </authorList>
    </citation>
    <scope>NUCLEOTIDE SEQUENCE [LARGE SCALE GENOMIC DNA]</scope>
    <source>
        <strain evidence="2 3">157</strain>
    </source>
</reference>
<dbReference type="Gene3D" id="3.40.50.150">
    <property type="entry name" value="Vaccinia Virus protein VP39"/>
    <property type="match status" value="1"/>
</dbReference>
<dbReference type="GO" id="GO:0008171">
    <property type="term" value="F:O-methyltransferase activity"/>
    <property type="evidence" value="ECO:0007669"/>
    <property type="project" value="TreeGrafter"/>
</dbReference>
<dbReference type="InterPro" id="IPR006342">
    <property type="entry name" value="FkbM_mtfrase"/>
</dbReference>
<evidence type="ECO:0000259" key="1">
    <source>
        <dbReference type="Pfam" id="PF05050"/>
    </source>
</evidence>
<accession>A0A2M8IYG2</accession>
<evidence type="ECO:0000313" key="2">
    <source>
        <dbReference type="EMBL" id="PJE35552.1"/>
    </source>
</evidence>
<dbReference type="Proteomes" id="UP000231553">
    <property type="component" value="Unassembled WGS sequence"/>
</dbReference>
<dbReference type="Pfam" id="PF05050">
    <property type="entry name" value="Methyltransf_21"/>
    <property type="match status" value="1"/>
</dbReference>